<accession>A0ABD3FZ52</accession>
<sequence length="441" mass="49027">MTDSVFLDEVVSFLHNIDDPTVSGAELLQSLDSKEDPLLSIADTDIALQLMDVTPIDGLFDDDHHSAATDSDCTSNETESVASTSSPPHTVVVEDLRSRDAIRRSTYRQKQKTQKADLYKEVEDLSTQLSTLQSRKETAKARNGLGLAPTGVWKALANRHLEARLMAEDQQSRLREAVERRASLIRDLGSIIRKRISEEQHDGDGDSLPSKRARVQTPDMALYETFIKELDEVYARTDSIYKETKMQNPPDNEGFYNASRSVTRKTNYHELVGQSTTPFPFDRVRSLVGQIRCTENRANSEKIAMPGVSDDTNVVKFRIEARVGMAVGSLVQHAITRRYNEADRVVIIWRKFTEGEGVYAGMHSDETGWNIIRQAPSCVDGGGTIMESVIRYVPMSFSTVDSADGKLKEFADTIIAAGEEDCQACVQKLEALLLDDALGVC</sequence>
<name>A0ABD3FZ52_9STRA</name>
<dbReference type="Proteomes" id="UP001632037">
    <property type="component" value="Unassembled WGS sequence"/>
</dbReference>
<proteinExistence type="predicted"/>
<keyword evidence="4" id="KW-1185">Reference proteome</keyword>
<evidence type="ECO:0000256" key="1">
    <source>
        <dbReference type="SAM" id="Coils"/>
    </source>
</evidence>
<dbReference type="CDD" id="cd14686">
    <property type="entry name" value="bZIP"/>
    <property type="match status" value="1"/>
</dbReference>
<protein>
    <recommendedName>
        <fullName evidence="5">M96 mating-specific protein family</fullName>
    </recommendedName>
</protein>
<feature type="coiled-coil region" evidence="1">
    <location>
        <begin position="108"/>
        <end position="142"/>
    </location>
</feature>
<organism evidence="3 4">
    <name type="scientific">Phytophthora oleae</name>
    <dbReference type="NCBI Taxonomy" id="2107226"/>
    <lineage>
        <taxon>Eukaryota</taxon>
        <taxon>Sar</taxon>
        <taxon>Stramenopiles</taxon>
        <taxon>Oomycota</taxon>
        <taxon>Peronosporomycetes</taxon>
        <taxon>Peronosporales</taxon>
        <taxon>Peronosporaceae</taxon>
        <taxon>Phytophthora</taxon>
    </lineage>
</organism>
<dbReference type="AlphaFoldDB" id="A0ABD3FZ52"/>
<evidence type="ECO:0008006" key="5">
    <source>
        <dbReference type="Google" id="ProtNLM"/>
    </source>
</evidence>
<feature type="region of interest" description="Disordered" evidence="2">
    <location>
        <begin position="67"/>
        <end position="88"/>
    </location>
</feature>
<evidence type="ECO:0000313" key="3">
    <source>
        <dbReference type="EMBL" id="KAL3670916.1"/>
    </source>
</evidence>
<gene>
    <name evidence="3" type="ORF">V7S43_004101</name>
</gene>
<evidence type="ECO:0000313" key="4">
    <source>
        <dbReference type="Proteomes" id="UP001632037"/>
    </source>
</evidence>
<comment type="caution">
    <text evidence="3">The sequence shown here is derived from an EMBL/GenBank/DDBJ whole genome shotgun (WGS) entry which is preliminary data.</text>
</comment>
<dbReference type="EMBL" id="JBIMZQ010000006">
    <property type="protein sequence ID" value="KAL3670916.1"/>
    <property type="molecule type" value="Genomic_DNA"/>
</dbReference>
<feature type="compositionally biased region" description="Polar residues" evidence="2">
    <location>
        <begin position="73"/>
        <end position="88"/>
    </location>
</feature>
<reference evidence="3 4" key="1">
    <citation type="submission" date="2024-09" db="EMBL/GenBank/DDBJ databases">
        <title>Genome sequencing and assembly of Phytophthora oleae, isolate VK10A, causative agent of rot of olive drupes.</title>
        <authorList>
            <person name="Conti Taguali S."/>
            <person name="Riolo M."/>
            <person name="La Spada F."/>
            <person name="Cacciola S.O."/>
            <person name="Dionisio G."/>
        </authorList>
    </citation>
    <scope>NUCLEOTIDE SEQUENCE [LARGE SCALE GENOMIC DNA]</scope>
    <source>
        <strain evidence="3 4">VK10A</strain>
    </source>
</reference>
<keyword evidence="1" id="KW-0175">Coiled coil</keyword>
<evidence type="ECO:0000256" key="2">
    <source>
        <dbReference type="SAM" id="MobiDB-lite"/>
    </source>
</evidence>